<dbReference type="Proteomes" id="UP000094068">
    <property type="component" value="Unassembled WGS sequence"/>
</dbReference>
<keyword evidence="2" id="KW-1185">Reference proteome</keyword>
<proteinExistence type="predicted"/>
<dbReference type="EMBL" id="MIJZ01000001">
    <property type="protein sequence ID" value="OEG13463.1"/>
    <property type="molecule type" value="Genomic_DNA"/>
</dbReference>
<dbReference type="SUPFAM" id="SSF160527">
    <property type="entry name" value="V-type ATPase subunit E-like"/>
    <property type="match status" value="1"/>
</dbReference>
<organism evidence="1 2">
    <name type="scientific">Enterococcus ureasiticus</name>
    <dbReference type="NCBI Taxonomy" id="903984"/>
    <lineage>
        <taxon>Bacteria</taxon>
        <taxon>Bacillati</taxon>
        <taxon>Bacillota</taxon>
        <taxon>Bacilli</taxon>
        <taxon>Lactobacillales</taxon>
        <taxon>Enterococcaceae</taxon>
        <taxon>Enterococcus</taxon>
    </lineage>
</organism>
<evidence type="ECO:0000313" key="1">
    <source>
        <dbReference type="EMBL" id="OEG13463.1"/>
    </source>
</evidence>
<dbReference type="AlphaFoldDB" id="A0A1E5GL91"/>
<accession>A0A1E5GL91</accession>
<dbReference type="RefSeq" id="WP_069644529.1">
    <property type="nucleotide sequence ID" value="NZ_MIJZ01000001.1"/>
</dbReference>
<reference evidence="2" key="1">
    <citation type="submission" date="2016-09" db="EMBL/GenBank/DDBJ databases">
        <authorList>
            <person name="Gulvik C.A."/>
        </authorList>
    </citation>
    <scope>NUCLEOTIDE SEQUENCE [LARGE SCALE GENOMIC DNA]</scope>
    <source>
        <strain evidence="2">DSM 23328</strain>
    </source>
</reference>
<dbReference type="STRING" id="903984.BCR21_00270"/>
<dbReference type="OrthoDB" id="2166166at2"/>
<comment type="caution">
    <text evidence="1">The sequence shown here is derived from an EMBL/GenBank/DDBJ whole genome shotgun (WGS) entry which is preliminary data.</text>
</comment>
<evidence type="ECO:0008006" key="3">
    <source>
        <dbReference type="Google" id="ProtNLM"/>
    </source>
</evidence>
<name>A0A1E5GL91_9ENTE</name>
<gene>
    <name evidence="1" type="ORF">BCR21_00270</name>
</gene>
<sequence>MDAIEKIVEQILEKEQVEVSELKKVETARIDREYQEQEEALFLQESKLIEKNQEQTDKAFKQKSNRQQLEVKQATLNQKQGYLEQLFAESVERMNHWTEAEFQLFVEQIIIQLPVEGKAALKLGEFSKGRLSEQWLAEHSSEKLTLKLEKEVIPNDGGFIVSKDGIEYNFLFTSLVQEIKKMESFKIAELLFR</sequence>
<evidence type="ECO:0000313" key="2">
    <source>
        <dbReference type="Proteomes" id="UP000094068"/>
    </source>
</evidence>
<protein>
    <recommendedName>
        <fullName evidence="3">ATPase V</fullName>
    </recommendedName>
</protein>